<dbReference type="PANTHER" id="PTHR19136:SF81">
    <property type="entry name" value="MOLYBDENUM COFACTOR GUANYLYLTRANSFERASE"/>
    <property type="match status" value="1"/>
</dbReference>
<comment type="function">
    <text evidence="8">Transfers a GMP moiety from GTP to Mo-molybdopterin (Mo-MPT) cofactor (Moco or molybdenum cofactor) to form Mo-molybdopterin guanine dinucleotide (Mo-MGD) cofactor.</text>
</comment>
<dbReference type="SUPFAM" id="SSF53448">
    <property type="entry name" value="Nucleotide-diphospho-sugar transferases"/>
    <property type="match status" value="1"/>
</dbReference>
<feature type="binding site" evidence="8">
    <location>
        <begin position="12"/>
        <end position="14"/>
    </location>
    <ligand>
        <name>GTP</name>
        <dbReference type="ChEBI" id="CHEBI:37565"/>
    </ligand>
</feature>
<evidence type="ECO:0000256" key="7">
    <source>
        <dbReference type="ARBA" id="ARBA00023150"/>
    </source>
</evidence>
<dbReference type="Gene3D" id="3.90.550.10">
    <property type="entry name" value="Spore Coat Polysaccharide Biosynthesis Protein SpsA, Chain A"/>
    <property type="match status" value="1"/>
</dbReference>
<sequence>MDLKKMCKGVVLAGGESSRFPFHKAFACIDGEYFYKRAVSCLKPAVSSVDLVAHPSIAHKLSDSSAKVIMDLSYIQGQGPLAGILTAMNSSEQAEWYAVITCDMPFMKTEIYDMLLTAAATTKGVQAVVPVVKECRQPLAALYHISCKPVITRVLSEGKRSMYSLLQNVDTKFITEDSGHWNPHDFININTPEDYSLYIE</sequence>
<dbReference type="GO" id="GO:0061603">
    <property type="term" value="F:molybdenum cofactor guanylyltransferase activity"/>
    <property type="evidence" value="ECO:0007669"/>
    <property type="project" value="UniProtKB-EC"/>
</dbReference>
<dbReference type="Proteomes" id="UP001168694">
    <property type="component" value="Unassembled WGS sequence"/>
</dbReference>
<dbReference type="RefSeq" id="WP_290400856.1">
    <property type="nucleotide sequence ID" value="NZ_JAUHLN010000003.1"/>
</dbReference>
<keyword evidence="1 8" id="KW-0963">Cytoplasm</keyword>
<evidence type="ECO:0000256" key="2">
    <source>
        <dbReference type="ARBA" id="ARBA00022679"/>
    </source>
</evidence>
<dbReference type="InterPro" id="IPR013482">
    <property type="entry name" value="Molybde_CF_guanTrfase"/>
</dbReference>
<dbReference type="InterPro" id="IPR029044">
    <property type="entry name" value="Nucleotide-diphossugar_trans"/>
</dbReference>
<comment type="caution">
    <text evidence="10">The sequence shown here is derived from an EMBL/GenBank/DDBJ whole genome shotgun (WGS) entry which is preliminary data.</text>
</comment>
<evidence type="ECO:0000313" key="10">
    <source>
        <dbReference type="EMBL" id="MDN4074749.1"/>
    </source>
</evidence>
<comment type="similarity">
    <text evidence="8">Belongs to the MobA family.</text>
</comment>
<feature type="binding site" evidence="8">
    <location>
        <position position="103"/>
    </location>
    <ligand>
        <name>Mg(2+)</name>
        <dbReference type="ChEBI" id="CHEBI:18420"/>
    </ligand>
</feature>
<comment type="subcellular location">
    <subcellularLocation>
        <location evidence="8">Cytoplasm</location>
    </subcellularLocation>
</comment>
<organism evidence="10 11">
    <name type="scientific">Fictibacillus terranigra</name>
    <dbReference type="NCBI Taxonomy" id="3058424"/>
    <lineage>
        <taxon>Bacteria</taxon>
        <taxon>Bacillati</taxon>
        <taxon>Bacillota</taxon>
        <taxon>Bacilli</taxon>
        <taxon>Bacillales</taxon>
        <taxon>Fictibacillaceae</taxon>
        <taxon>Fictibacillus</taxon>
    </lineage>
</organism>
<keyword evidence="11" id="KW-1185">Reference proteome</keyword>
<dbReference type="Pfam" id="PF12804">
    <property type="entry name" value="NTP_transf_3"/>
    <property type="match status" value="1"/>
</dbReference>
<evidence type="ECO:0000256" key="8">
    <source>
        <dbReference type="HAMAP-Rule" id="MF_00316"/>
    </source>
</evidence>
<evidence type="ECO:0000256" key="1">
    <source>
        <dbReference type="ARBA" id="ARBA00022490"/>
    </source>
</evidence>
<evidence type="ECO:0000256" key="3">
    <source>
        <dbReference type="ARBA" id="ARBA00022723"/>
    </source>
</evidence>
<feature type="binding site" evidence="8">
    <location>
        <position position="71"/>
    </location>
    <ligand>
        <name>GTP</name>
        <dbReference type="ChEBI" id="CHEBI:37565"/>
    </ligand>
</feature>
<name>A0ABT8EA54_9BACL</name>
<keyword evidence="4 8" id="KW-0547">Nucleotide-binding</keyword>
<feature type="domain" description="MobA-like NTP transferase" evidence="9">
    <location>
        <begin position="9"/>
        <end position="167"/>
    </location>
</feature>
<dbReference type="EC" id="2.7.7.77" evidence="8"/>
<keyword evidence="5 8" id="KW-0460">Magnesium</keyword>
<dbReference type="HAMAP" id="MF_00316">
    <property type="entry name" value="MobA"/>
    <property type="match status" value="1"/>
</dbReference>
<evidence type="ECO:0000256" key="5">
    <source>
        <dbReference type="ARBA" id="ARBA00022842"/>
    </source>
</evidence>
<reference evidence="10" key="1">
    <citation type="submission" date="2023-06" db="EMBL/GenBank/DDBJ databases">
        <title>Draft Genome Sequences of Representative Paenibacillus Polymyxa, Bacillus cereus, Fictibacillus sp., and Brevibacillus agri Strains Isolated from Amazonian Dark Earth.</title>
        <authorList>
            <person name="Pellegrinetti T.A."/>
            <person name="Cunha I.C.M."/>
            <person name="Chaves M.G."/>
            <person name="Freitas A.S."/>
            <person name="Silva A.V.R."/>
            <person name="Tsai S.M."/>
            <person name="Mendes L.W."/>
        </authorList>
    </citation>
    <scope>NUCLEOTIDE SEQUENCE</scope>
    <source>
        <strain evidence="10">CENA-BCM004</strain>
    </source>
</reference>
<comment type="catalytic activity">
    <reaction evidence="8">
        <text>Mo-molybdopterin + GTP + H(+) = Mo-molybdopterin guanine dinucleotide + diphosphate</text>
        <dbReference type="Rhea" id="RHEA:34243"/>
        <dbReference type="ChEBI" id="CHEBI:15378"/>
        <dbReference type="ChEBI" id="CHEBI:33019"/>
        <dbReference type="ChEBI" id="CHEBI:37565"/>
        <dbReference type="ChEBI" id="CHEBI:71302"/>
        <dbReference type="ChEBI" id="CHEBI:71310"/>
        <dbReference type="EC" id="2.7.7.77"/>
    </reaction>
</comment>
<dbReference type="EMBL" id="JAUHLN010000003">
    <property type="protein sequence ID" value="MDN4074749.1"/>
    <property type="molecule type" value="Genomic_DNA"/>
</dbReference>
<keyword evidence="3 8" id="KW-0479">Metal-binding</keyword>
<keyword evidence="6 8" id="KW-0342">GTP-binding</keyword>
<feature type="binding site" evidence="8">
    <location>
        <position position="24"/>
    </location>
    <ligand>
        <name>GTP</name>
        <dbReference type="ChEBI" id="CHEBI:37565"/>
    </ligand>
</feature>
<dbReference type="InterPro" id="IPR025877">
    <property type="entry name" value="MobA-like_NTP_Trfase"/>
</dbReference>
<comment type="domain">
    <text evidence="8">The N-terminal domain determines nucleotide recognition and specific binding, while the C-terminal domain determines the specific binding to the target protein.</text>
</comment>
<dbReference type="PANTHER" id="PTHR19136">
    <property type="entry name" value="MOLYBDENUM COFACTOR GUANYLYLTRANSFERASE"/>
    <property type="match status" value="1"/>
</dbReference>
<keyword evidence="10" id="KW-0548">Nucleotidyltransferase</keyword>
<keyword evidence="2 8" id="KW-0808">Transferase</keyword>
<proteinExistence type="inferred from homology"/>
<accession>A0ABT8EA54</accession>
<comment type="caution">
    <text evidence="8">Lacks conserved residue(s) required for the propagation of feature annotation.</text>
</comment>
<evidence type="ECO:0000259" key="9">
    <source>
        <dbReference type="Pfam" id="PF12804"/>
    </source>
</evidence>
<dbReference type="CDD" id="cd02503">
    <property type="entry name" value="MobA"/>
    <property type="match status" value="1"/>
</dbReference>
<evidence type="ECO:0000313" key="11">
    <source>
        <dbReference type="Proteomes" id="UP001168694"/>
    </source>
</evidence>
<gene>
    <name evidence="8" type="primary">mobA</name>
    <name evidence="10" type="ORF">QYF49_17335</name>
</gene>
<evidence type="ECO:0000256" key="4">
    <source>
        <dbReference type="ARBA" id="ARBA00022741"/>
    </source>
</evidence>
<evidence type="ECO:0000256" key="6">
    <source>
        <dbReference type="ARBA" id="ARBA00023134"/>
    </source>
</evidence>
<protein>
    <recommendedName>
        <fullName evidence="8">Probable molybdenum cofactor guanylyltransferase</fullName>
        <shortName evidence="8">MoCo guanylyltransferase</shortName>
        <ecNumber evidence="8">2.7.7.77</ecNumber>
    </recommendedName>
    <alternativeName>
        <fullName evidence="8">GTP:molybdopterin guanylyltransferase</fullName>
    </alternativeName>
    <alternativeName>
        <fullName evidence="8">Mo-MPT guanylyltransferase</fullName>
    </alternativeName>
    <alternativeName>
        <fullName evidence="8">Molybdopterin guanylyltransferase</fullName>
    </alternativeName>
    <alternativeName>
        <fullName evidence="8">Molybdopterin-guanine dinucleotide synthase</fullName>
        <shortName evidence="8">MGD synthase</shortName>
    </alternativeName>
</protein>
<keyword evidence="7 8" id="KW-0501">Molybdenum cofactor biosynthesis</keyword>
<feature type="binding site" evidence="8">
    <location>
        <position position="103"/>
    </location>
    <ligand>
        <name>GTP</name>
        <dbReference type="ChEBI" id="CHEBI:37565"/>
    </ligand>
</feature>
<comment type="cofactor">
    <cofactor evidence="8">
        <name>Mg(2+)</name>
        <dbReference type="ChEBI" id="CHEBI:18420"/>
    </cofactor>
</comment>